<evidence type="ECO:0000313" key="5">
    <source>
        <dbReference type="Proteomes" id="UP000555564"/>
    </source>
</evidence>
<gene>
    <name evidence="4" type="ORF">BJ992_003942</name>
</gene>
<evidence type="ECO:0000256" key="2">
    <source>
        <dbReference type="SAM" id="SignalP"/>
    </source>
</evidence>
<feature type="region of interest" description="Disordered" evidence="1">
    <location>
        <begin position="212"/>
        <end position="253"/>
    </location>
</feature>
<dbReference type="PROSITE" id="PS51257">
    <property type="entry name" value="PROKAR_LIPOPROTEIN"/>
    <property type="match status" value="1"/>
</dbReference>
<sequence length="427" mass="45240">MRYAGGRIAVTAASGLVVLQLVGACAAPEGARPDGDVPAFVAATGTAGPAAAPAAAGDFVDTEWGPLSPADRVLLMKVRLAGLWEIPVGREARTKAARPRTRTNLGEMARQHVLLDADVRAVARKLRVTLPDTPTDEQLGWIAEISGKSGTAYDRTAVKRLRQAHGTVFPVIAQVRATTRNTLVRDFAELAARFVNAHMDLLEATGFADSAAIPAPPDAGPPPEVVPPGEPAPVAPPATKLLDQSPRDTGPLSPADIDLLVKVRQAGLWEIPVGREAAARAVGEKTRKNLGEIARQHELLDADVRAVAARLRVPLPDEPTDEQQGWIMEIFLKTGEEFDQTAVTRLRVAHGKVFPVIAQVRATTRNSAIRDFADLAARFVRTHMSLLEGTGLVGETSLPSAPEVTTAPEPVPDDRPAPSAPPATSLL</sequence>
<feature type="compositionally biased region" description="Pro residues" evidence="1">
    <location>
        <begin position="214"/>
        <end position="236"/>
    </location>
</feature>
<comment type="caution">
    <text evidence="4">The sequence shown here is derived from an EMBL/GenBank/DDBJ whole genome shotgun (WGS) entry which is preliminary data.</text>
</comment>
<dbReference type="InterPro" id="IPR025419">
    <property type="entry name" value="DUF4142"/>
</dbReference>
<dbReference type="RefSeq" id="WP_184983081.1">
    <property type="nucleotide sequence ID" value="NZ_BAAALO010000023.1"/>
</dbReference>
<dbReference type="EMBL" id="JACHIU010000001">
    <property type="protein sequence ID" value="MBB6474511.1"/>
    <property type="molecule type" value="Genomic_DNA"/>
</dbReference>
<feature type="domain" description="DUF4142" evidence="3">
    <location>
        <begin position="70"/>
        <end position="202"/>
    </location>
</feature>
<feature type="domain" description="DUF4142" evidence="3">
    <location>
        <begin position="256"/>
        <end position="384"/>
    </location>
</feature>
<evidence type="ECO:0000259" key="3">
    <source>
        <dbReference type="Pfam" id="PF13628"/>
    </source>
</evidence>
<accession>A0A7X0IG23</accession>
<protein>
    <submittedName>
        <fullName evidence="4">Putative outer membrane protein</fullName>
    </submittedName>
</protein>
<dbReference type="Pfam" id="PF13628">
    <property type="entry name" value="DUF4142"/>
    <property type="match status" value="2"/>
</dbReference>
<feature type="chain" id="PRO_5031072005" evidence="2">
    <location>
        <begin position="27"/>
        <end position="427"/>
    </location>
</feature>
<evidence type="ECO:0000256" key="1">
    <source>
        <dbReference type="SAM" id="MobiDB-lite"/>
    </source>
</evidence>
<feature type="region of interest" description="Disordered" evidence="1">
    <location>
        <begin position="393"/>
        <end position="427"/>
    </location>
</feature>
<keyword evidence="5" id="KW-1185">Reference proteome</keyword>
<evidence type="ECO:0000313" key="4">
    <source>
        <dbReference type="EMBL" id="MBB6474511.1"/>
    </source>
</evidence>
<dbReference type="PANTHER" id="PTHR38593:SF1">
    <property type="entry name" value="BLR2558 PROTEIN"/>
    <property type="match status" value="1"/>
</dbReference>
<dbReference type="Proteomes" id="UP000555564">
    <property type="component" value="Unassembled WGS sequence"/>
</dbReference>
<keyword evidence="2" id="KW-0732">Signal</keyword>
<dbReference type="AlphaFoldDB" id="A0A7X0IG23"/>
<dbReference type="PANTHER" id="PTHR38593">
    <property type="entry name" value="BLR2558 PROTEIN"/>
    <property type="match status" value="1"/>
</dbReference>
<reference evidence="4 5" key="1">
    <citation type="submission" date="2020-08" db="EMBL/GenBank/DDBJ databases">
        <title>Sequencing the genomes of 1000 actinobacteria strains.</title>
        <authorList>
            <person name="Klenk H.-P."/>
        </authorList>
    </citation>
    <scope>NUCLEOTIDE SEQUENCE [LARGE SCALE GENOMIC DNA]</scope>
    <source>
        <strain evidence="4 5">DSM 44936</strain>
    </source>
</reference>
<name>A0A7X0IG23_9ACTN</name>
<proteinExistence type="predicted"/>
<organism evidence="4 5">
    <name type="scientific">Sphaerisporangium rubeum</name>
    <dbReference type="NCBI Taxonomy" id="321317"/>
    <lineage>
        <taxon>Bacteria</taxon>
        <taxon>Bacillati</taxon>
        <taxon>Actinomycetota</taxon>
        <taxon>Actinomycetes</taxon>
        <taxon>Streptosporangiales</taxon>
        <taxon>Streptosporangiaceae</taxon>
        <taxon>Sphaerisporangium</taxon>
    </lineage>
</organism>
<feature type="signal peptide" evidence="2">
    <location>
        <begin position="1"/>
        <end position="26"/>
    </location>
</feature>